<evidence type="ECO:0000313" key="2">
    <source>
        <dbReference type="Proteomes" id="UP001311232"/>
    </source>
</evidence>
<comment type="caution">
    <text evidence="1">The sequence shown here is derived from an EMBL/GenBank/DDBJ whole genome shotgun (WGS) entry which is preliminary data.</text>
</comment>
<keyword evidence="2" id="KW-1185">Reference proteome</keyword>
<name>A0AAV9RTL3_9TELE</name>
<dbReference type="Proteomes" id="UP001311232">
    <property type="component" value="Unassembled WGS sequence"/>
</dbReference>
<protein>
    <recommendedName>
        <fullName evidence="3">Late endosomal/lysosomal adaptor and MAPK and MTOR activator 5</fullName>
    </recommendedName>
</protein>
<sequence length="84" mass="9294">MDVQCEEEKELLFVRFSHQGKIESKFVGIKSVEKADASHISQAICAIMDEVSDDWGRKLVALGTDGTLVMTRAKNGVVRLTGRI</sequence>
<dbReference type="AlphaFoldDB" id="A0AAV9RTL3"/>
<accession>A0AAV9RTL3</accession>
<reference evidence="1 2" key="1">
    <citation type="submission" date="2021-06" db="EMBL/GenBank/DDBJ databases">
        <authorList>
            <person name="Palmer J.M."/>
        </authorList>
    </citation>
    <scope>NUCLEOTIDE SEQUENCE [LARGE SCALE GENOMIC DNA]</scope>
    <source>
        <strain evidence="1 2">MEX-2019</strain>
        <tissue evidence="1">Muscle</tissue>
    </source>
</reference>
<gene>
    <name evidence="1" type="ORF">CRENBAI_007021</name>
</gene>
<evidence type="ECO:0008006" key="3">
    <source>
        <dbReference type="Google" id="ProtNLM"/>
    </source>
</evidence>
<dbReference type="EMBL" id="JAHHUM010001443">
    <property type="protein sequence ID" value="KAK5612404.1"/>
    <property type="molecule type" value="Genomic_DNA"/>
</dbReference>
<organism evidence="1 2">
    <name type="scientific">Crenichthys baileyi</name>
    <name type="common">White River springfish</name>
    <dbReference type="NCBI Taxonomy" id="28760"/>
    <lineage>
        <taxon>Eukaryota</taxon>
        <taxon>Metazoa</taxon>
        <taxon>Chordata</taxon>
        <taxon>Craniata</taxon>
        <taxon>Vertebrata</taxon>
        <taxon>Euteleostomi</taxon>
        <taxon>Actinopterygii</taxon>
        <taxon>Neopterygii</taxon>
        <taxon>Teleostei</taxon>
        <taxon>Neoteleostei</taxon>
        <taxon>Acanthomorphata</taxon>
        <taxon>Ovalentaria</taxon>
        <taxon>Atherinomorphae</taxon>
        <taxon>Cyprinodontiformes</taxon>
        <taxon>Goodeidae</taxon>
        <taxon>Crenichthys</taxon>
    </lineage>
</organism>
<evidence type="ECO:0000313" key="1">
    <source>
        <dbReference type="EMBL" id="KAK5612404.1"/>
    </source>
</evidence>
<proteinExistence type="predicted"/>